<accession>A0ABP0EK00</accession>
<keyword evidence="4" id="KW-0460">Magnesium</keyword>
<dbReference type="Pfam" id="PF00293">
    <property type="entry name" value="NUDIX"/>
    <property type="match status" value="1"/>
</dbReference>
<dbReference type="InterPro" id="IPR047198">
    <property type="entry name" value="DDP-like_NUDIX"/>
</dbReference>
<organism evidence="7 8">
    <name type="scientific">[Candida] anglica</name>
    <dbReference type="NCBI Taxonomy" id="148631"/>
    <lineage>
        <taxon>Eukaryota</taxon>
        <taxon>Fungi</taxon>
        <taxon>Dikarya</taxon>
        <taxon>Ascomycota</taxon>
        <taxon>Saccharomycotina</taxon>
        <taxon>Pichiomycetes</taxon>
        <taxon>Debaryomycetaceae</taxon>
        <taxon>Kurtzmaniella</taxon>
    </lineage>
</organism>
<name>A0ABP0EK00_9ASCO</name>
<feature type="region of interest" description="Disordered" evidence="5">
    <location>
        <begin position="1"/>
        <end position="26"/>
    </location>
</feature>
<evidence type="ECO:0000313" key="8">
    <source>
        <dbReference type="Proteomes" id="UP001497600"/>
    </source>
</evidence>
<dbReference type="InterPro" id="IPR015797">
    <property type="entry name" value="NUDIX_hydrolase-like_dom_sf"/>
</dbReference>
<proteinExistence type="predicted"/>
<evidence type="ECO:0000256" key="1">
    <source>
        <dbReference type="ARBA" id="ARBA00001946"/>
    </source>
</evidence>
<dbReference type="Gene3D" id="3.90.79.10">
    <property type="entry name" value="Nucleoside Triphosphate Pyrophosphohydrolase"/>
    <property type="match status" value="1"/>
</dbReference>
<dbReference type="PANTHER" id="PTHR12629">
    <property type="entry name" value="DIPHOSPHOINOSITOL POLYPHOSPHATE PHOSPHOHYDROLASE"/>
    <property type="match status" value="1"/>
</dbReference>
<keyword evidence="8" id="KW-1185">Reference proteome</keyword>
<sequence length="186" mass="21177">MSINPNLPEKPKESRVGRTNQRYNPETGSRMVAGCVCLNSTKDKVVMISSSVNPGKWVLPKGGIELDEGDDFVITAVRETWEEAGCEGPIVKKLPVVLDSRGMKAPILKEKDFDPEKVIPKSEFHFYEMQVTELSSKWPEMDQRQRRWCTYSEAKHELLKAKRPELVSALDSSGIIKDYEKDEDLY</sequence>
<keyword evidence="2" id="KW-0479">Metal-binding</keyword>
<dbReference type="SUPFAM" id="SSF55811">
    <property type="entry name" value="Nudix"/>
    <property type="match status" value="1"/>
</dbReference>
<dbReference type="PANTHER" id="PTHR12629:SF0">
    <property type="entry name" value="DIPHOSPHOINOSITOL-POLYPHOSPHATE DIPHOSPHATASE"/>
    <property type="match status" value="1"/>
</dbReference>
<evidence type="ECO:0000256" key="5">
    <source>
        <dbReference type="SAM" id="MobiDB-lite"/>
    </source>
</evidence>
<evidence type="ECO:0000313" key="7">
    <source>
        <dbReference type="EMBL" id="CAK7920933.1"/>
    </source>
</evidence>
<dbReference type="EMBL" id="OZ004260">
    <property type="protein sequence ID" value="CAK7920933.1"/>
    <property type="molecule type" value="Genomic_DNA"/>
</dbReference>
<dbReference type="CDD" id="cd04666">
    <property type="entry name" value="NUDIX_DIPP2_like_Nudt4"/>
    <property type="match status" value="1"/>
</dbReference>
<feature type="domain" description="Nudix hydrolase" evidence="6">
    <location>
        <begin position="28"/>
        <end position="171"/>
    </location>
</feature>
<evidence type="ECO:0000256" key="2">
    <source>
        <dbReference type="ARBA" id="ARBA00022723"/>
    </source>
</evidence>
<evidence type="ECO:0000256" key="3">
    <source>
        <dbReference type="ARBA" id="ARBA00022801"/>
    </source>
</evidence>
<evidence type="ECO:0000256" key="4">
    <source>
        <dbReference type="ARBA" id="ARBA00022842"/>
    </source>
</evidence>
<dbReference type="Proteomes" id="UP001497600">
    <property type="component" value="Chromosome H"/>
</dbReference>
<dbReference type="PROSITE" id="PS51462">
    <property type="entry name" value="NUDIX"/>
    <property type="match status" value="1"/>
</dbReference>
<evidence type="ECO:0000259" key="6">
    <source>
        <dbReference type="PROSITE" id="PS51462"/>
    </source>
</evidence>
<protein>
    <submittedName>
        <fullName evidence="7">Diphosphoinositol polyphosphate phosphohydrolase Ddp1p</fullName>
    </submittedName>
</protein>
<gene>
    <name evidence="7" type="primary">DDP1</name>
    <name evidence="7" type="ORF">CAAN4_H08196</name>
</gene>
<comment type="cofactor">
    <cofactor evidence="1">
        <name>Mg(2+)</name>
        <dbReference type="ChEBI" id="CHEBI:18420"/>
    </cofactor>
</comment>
<feature type="compositionally biased region" description="Polar residues" evidence="5">
    <location>
        <begin position="17"/>
        <end position="26"/>
    </location>
</feature>
<keyword evidence="3" id="KW-0378">Hydrolase</keyword>
<reference evidence="7 8" key="1">
    <citation type="submission" date="2024-01" db="EMBL/GenBank/DDBJ databases">
        <authorList>
            <consortium name="Genoscope - CEA"/>
            <person name="William W."/>
        </authorList>
    </citation>
    <scope>NUCLEOTIDE SEQUENCE [LARGE SCALE GENOMIC DNA]</scope>
    <source>
        <strain evidence="7 8">29B2s-10</strain>
    </source>
</reference>
<dbReference type="InterPro" id="IPR000086">
    <property type="entry name" value="NUDIX_hydrolase_dom"/>
</dbReference>